<sequence length="132" mass="14581">MPMSRISLLKGKSPEYLRALADSLQRAMEEAFNVPKNDRFQLIHQHEPHELIFDRSYGGGPRSDDFVLIAITTGKPRSTAVKQAFYRRLVAELAESPGMRPEDVMVVVTTAQGDEWSFGGGLPAASLLAPQP</sequence>
<organism evidence="1 2">
    <name type="scientific">Duganella alba</name>
    <dbReference type="NCBI Taxonomy" id="2666081"/>
    <lineage>
        <taxon>Bacteria</taxon>
        <taxon>Pseudomonadati</taxon>
        <taxon>Pseudomonadota</taxon>
        <taxon>Betaproteobacteria</taxon>
        <taxon>Burkholderiales</taxon>
        <taxon>Oxalobacteraceae</taxon>
        <taxon>Telluria group</taxon>
        <taxon>Duganella</taxon>
    </lineage>
</organism>
<dbReference type="Proteomes" id="UP000481037">
    <property type="component" value="Unassembled WGS sequence"/>
</dbReference>
<dbReference type="InterPro" id="IPR037479">
    <property type="entry name" value="Tauto_MSAD"/>
</dbReference>
<name>A0A6L5QHE1_9BURK</name>
<accession>A0A6L5QHE1</accession>
<proteinExistence type="predicted"/>
<keyword evidence="2" id="KW-1185">Reference proteome</keyword>
<reference evidence="1 2" key="1">
    <citation type="submission" date="2019-11" db="EMBL/GenBank/DDBJ databases">
        <title>Novel species isolated from a subtropical stream in China.</title>
        <authorList>
            <person name="Lu H."/>
        </authorList>
    </citation>
    <scope>NUCLEOTIDE SEQUENCE [LARGE SCALE GENOMIC DNA]</scope>
    <source>
        <strain evidence="1 2">FT25W</strain>
    </source>
</reference>
<dbReference type="InterPro" id="IPR014347">
    <property type="entry name" value="Tautomerase/MIF_sf"/>
</dbReference>
<dbReference type="RefSeq" id="WP_154365280.1">
    <property type="nucleotide sequence ID" value="NZ_WKJM01000008.1"/>
</dbReference>
<gene>
    <name evidence="1" type="ORF">GJ697_11190</name>
</gene>
<dbReference type="SUPFAM" id="SSF55331">
    <property type="entry name" value="Tautomerase/MIF"/>
    <property type="match status" value="1"/>
</dbReference>
<evidence type="ECO:0000313" key="1">
    <source>
        <dbReference type="EMBL" id="MRX08401.1"/>
    </source>
</evidence>
<dbReference type="Pfam" id="PF14552">
    <property type="entry name" value="Tautomerase_2"/>
    <property type="match status" value="1"/>
</dbReference>
<dbReference type="PANTHER" id="PTHR38460:SF1">
    <property type="entry name" value="TAUTOMERASE YOLI-RELATED"/>
    <property type="match status" value="1"/>
</dbReference>
<dbReference type="PANTHER" id="PTHR38460">
    <property type="entry name" value="TAUTOMERASE YOLI-RELATED"/>
    <property type="match status" value="1"/>
</dbReference>
<dbReference type="EMBL" id="WKJM01000008">
    <property type="protein sequence ID" value="MRX08401.1"/>
    <property type="molecule type" value="Genomic_DNA"/>
</dbReference>
<comment type="caution">
    <text evidence="1">The sequence shown here is derived from an EMBL/GenBank/DDBJ whole genome shotgun (WGS) entry which is preliminary data.</text>
</comment>
<protein>
    <submittedName>
        <fullName evidence="1">Tautomerase family protein</fullName>
    </submittedName>
</protein>
<dbReference type="AlphaFoldDB" id="A0A6L5QHE1"/>
<dbReference type="Gene3D" id="3.30.429.10">
    <property type="entry name" value="Macrophage Migration Inhibitory Factor"/>
    <property type="match status" value="1"/>
</dbReference>
<evidence type="ECO:0000313" key="2">
    <source>
        <dbReference type="Proteomes" id="UP000481037"/>
    </source>
</evidence>